<dbReference type="EMBL" id="OANU01000046">
    <property type="protein sequence ID" value="SNX49115.1"/>
    <property type="molecule type" value="Genomic_DNA"/>
</dbReference>
<keyword evidence="2" id="KW-1185">Reference proteome</keyword>
<evidence type="ECO:0000313" key="2">
    <source>
        <dbReference type="Proteomes" id="UP000219336"/>
    </source>
</evidence>
<gene>
    <name evidence="1" type="ORF">VTH8203_02752</name>
</gene>
<organism evidence="1 2">
    <name type="scientific">Vibrio thalassae</name>
    <dbReference type="NCBI Taxonomy" id="1243014"/>
    <lineage>
        <taxon>Bacteria</taxon>
        <taxon>Pseudomonadati</taxon>
        <taxon>Pseudomonadota</taxon>
        <taxon>Gammaproteobacteria</taxon>
        <taxon>Vibrionales</taxon>
        <taxon>Vibrionaceae</taxon>
        <taxon>Vibrio</taxon>
    </lineage>
</organism>
<protein>
    <submittedName>
        <fullName evidence="1">Uncharacterized protein</fullName>
    </submittedName>
</protein>
<proteinExistence type="predicted"/>
<accession>A0A240EM99</accession>
<dbReference type="AlphaFoldDB" id="A0A240EM99"/>
<reference evidence="2" key="1">
    <citation type="submission" date="2016-06" db="EMBL/GenBank/DDBJ databases">
        <authorList>
            <person name="Rodrigo-Torres L."/>
            <person name="Arahal R.D."/>
            <person name="Lucena T."/>
        </authorList>
    </citation>
    <scope>NUCLEOTIDE SEQUENCE [LARGE SCALE GENOMIC DNA]</scope>
    <source>
        <strain evidence="2">CECT8203</strain>
    </source>
</reference>
<dbReference type="RefSeq" id="WP_096994216.1">
    <property type="nucleotide sequence ID" value="NZ_JBHSII010000001.1"/>
</dbReference>
<dbReference type="Proteomes" id="UP000219336">
    <property type="component" value="Unassembled WGS sequence"/>
</dbReference>
<evidence type="ECO:0000313" key="1">
    <source>
        <dbReference type="EMBL" id="SNX49115.1"/>
    </source>
</evidence>
<sequence length="336" mass="39091">MIFSFTKALFIEGLDIKSLNQIWSGLVDRHFFYQNDDDDIEATLNSDWFQQLSDADQEVYRQAVVSSMQCNEDIIVQVIIGETHTPYEALHYLGAPLKIILENSKNDSKFLNALFRSFPDESKAIVEGLSEIWVEFALGGGQTTIKDVIETEVAKYHSERFPKSGEEYLKCFVLFDSDKTHRDAAFKNSVNDLIGFLESKKLPYHVLEKREMENYIPDSAFGSVENNREFIEAYLRLNAEQKDYFDLEKGLPDKNFDTLPEEIKILFDTVSEDDKKIFRKNDLTRFSGAERQDFKTECPELFNSEEVTRETLLERTRHQSNPNELKDIIQKIREQL</sequence>
<dbReference type="OrthoDB" id="7068622at2"/>
<name>A0A240EM99_9VIBR</name>